<evidence type="ECO:0000313" key="3">
    <source>
        <dbReference type="Proteomes" id="UP001190700"/>
    </source>
</evidence>
<protein>
    <recommendedName>
        <fullName evidence="4">C-type lectin domain-containing protein</fullName>
    </recommendedName>
</protein>
<evidence type="ECO:0000256" key="1">
    <source>
        <dbReference type="SAM" id="MobiDB-lite"/>
    </source>
</evidence>
<keyword evidence="3" id="KW-1185">Reference proteome</keyword>
<feature type="compositionally biased region" description="Pro residues" evidence="1">
    <location>
        <begin position="99"/>
        <end position="129"/>
    </location>
</feature>
<dbReference type="Gene3D" id="3.10.100.10">
    <property type="entry name" value="Mannose-Binding Protein A, subunit A"/>
    <property type="match status" value="1"/>
</dbReference>
<feature type="compositionally biased region" description="Pro residues" evidence="1">
    <location>
        <begin position="272"/>
        <end position="312"/>
    </location>
</feature>
<evidence type="ECO:0008006" key="4">
    <source>
        <dbReference type="Google" id="ProtNLM"/>
    </source>
</evidence>
<accession>A0AAE0GVN9</accession>
<feature type="region of interest" description="Disordered" evidence="1">
    <location>
        <begin position="409"/>
        <end position="449"/>
    </location>
</feature>
<feature type="compositionally biased region" description="Pro residues" evidence="1">
    <location>
        <begin position="1047"/>
        <end position="1065"/>
    </location>
</feature>
<feature type="compositionally biased region" description="Pro residues" evidence="1">
    <location>
        <begin position="411"/>
        <end position="445"/>
    </location>
</feature>
<gene>
    <name evidence="2" type="ORF">CYMTET_7085</name>
</gene>
<dbReference type="EMBL" id="LGRX02001884">
    <property type="protein sequence ID" value="KAK3285295.1"/>
    <property type="molecule type" value="Genomic_DNA"/>
</dbReference>
<dbReference type="InterPro" id="IPR016186">
    <property type="entry name" value="C-type_lectin-like/link_sf"/>
</dbReference>
<comment type="caution">
    <text evidence="2">The sequence shown here is derived from an EMBL/GenBank/DDBJ whole genome shotgun (WGS) entry which is preliminary data.</text>
</comment>
<sequence length="1358" mass="146132">MTYQKATADGEWLCLTFNARDYPTNTTHVTVVHDEVPLGAVATVTQFSFASNNTDASSSACLFDTRGLYRTNITTSQTNSATGDTSHHTSSYVFLIVDPSPPPPNPTPPPPVPPSPCPPPSPTPPPPSPPIPPFPFPPVIDLSHVGYRTTVHGYQCAYVNVPDGAVHARVVYNLTTTAASDPQTRTAATTAFCNATSKPDNGTLIVAACDGAIDKPVLSICPINNEPWPATREYTVDMLHITATNWQSVQQGYGDGLVVQPFTFVLVTATSPSPPPPPAPPPPSPPPPSAPPPPSPFAPPPLPPCPKPPPLPALNVSGTTTVSLMVADDNADERHVVAVPLPNGTTSINYTVVATQTGAVLYSSYLTSLGDSAVLSLDLPYGTSRITGWLTLATDPGTKYTIQQEVQLVHAPPPPSPPPPSPPLPHTPPPPSPSPPPHPPPPSPMVPGYFDECPDDNWFRLNDIGVERTSSCYYVLNTQRITFYDANYQCSILESSGKTRLAALETQMERDAVHGQLAMRGVDAKGMWYGGTTDIDYLFESDRPKSAGHFANATWYDALSGGRYSSWHWIESGSEWDYRVYIQSRDGDNTYNGLCTIGDDARGIHAIADSSSNAMMAQNCDNDQSTYGAICELQVERRSPPPYPPPLSPPSPMPPPLQSFTVSPNSTVVVQANRTGKVTCLRPADMPMLPDFVSEIQVVHASAPNASAFRNRVARVFPDVETGKFTNFTSQAYCVFDAPGLYDLGMRMHFAVTMSDGATYMDLRFVVNLVDAAADPYDPAAGDDLSDESLVFTGCRWDVDDDKCDAAYPPGASGYASLVQRDRHAPGAVIGLAATVQAVPGLEEQFIDFVHAAGATHEEFGDSAWAVSPDAAVAQPTQRYDGLSVVRLGYRAEALDDPFRRVATRSIEYAQHGTTEDAIAARVPLLMGLNNITVTMTERVPQAVSARSDSRTHVPPLSVNGYYPLYSSLAECNYARNTSAPGNTDGAHTHVIDDVTYHMPSGLLPTTDFVVGVHNPLGFAWHGDFIGNATHYNLMRELTFTVNLAYAPPPPSPPPRPSPPPPPHAPIDCAAKAASGYEDNVWYADVSTQACYTAIWSHDTTDSYFAADEACKAMSTDGTGRLARYDSGAALNATVALAVSTAKDADAVACNIVKGGQYTSGSAYTFNLDLVSDDGWYSFDTCGSQFDTLIKLYHISDDTGSEELIRKCDDGDVRYSSYYNENGNFKGKNPAITHDDLPCTPRQNNDLETCTAHCETLSDYTRETCTQSGYTPTASRLETLRSKLPAGKYRISVDPFGTSNNVGKDWWLATKCETDPVTTAEFWVLGPDGGTCMVLRNGELTQASGCDVKHPYVCEFGI</sequence>
<dbReference type="InterPro" id="IPR016187">
    <property type="entry name" value="CTDL_fold"/>
</dbReference>
<organism evidence="2 3">
    <name type="scientific">Cymbomonas tetramitiformis</name>
    <dbReference type="NCBI Taxonomy" id="36881"/>
    <lineage>
        <taxon>Eukaryota</taxon>
        <taxon>Viridiplantae</taxon>
        <taxon>Chlorophyta</taxon>
        <taxon>Pyramimonadophyceae</taxon>
        <taxon>Pyramimonadales</taxon>
        <taxon>Pyramimonadaceae</taxon>
        <taxon>Cymbomonas</taxon>
    </lineage>
</organism>
<dbReference type="PRINTS" id="PR01217">
    <property type="entry name" value="PRICHEXTENSN"/>
</dbReference>
<proteinExistence type="predicted"/>
<dbReference type="PANTHER" id="PTHR48125:SF10">
    <property type="entry name" value="OS12G0136300 PROTEIN"/>
    <property type="match status" value="1"/>
</dbReference>
<dbReference type="Proteomes" id="UP001190700">
    <property type="component" value="Unassembled WGS sequence"/>
</dbReference>
<evidence type="ECO:0000313" key="2">
    <source>
        <dbReference type="EMBL" id="KAK3285295.1"/>
    </source>
</evidence>
<dbReference type="PANTHER" id="PTHR48125">
    <property type="entry name" value="LP07818P1"/>
    <property type="match status" value="1"/>
</dbReference>
<feature type="region of interest" description="Disordered" evidence="1">
    <location>
        <begin position="1046"/>
        <end position="1066"/>
    </location>
</feature>
<reference evidence="2 3" key="1">
    <citation type="journal article" date="2015" name="Genome Biol. Evol.">
        <title>Comparative Genomics of a Bacterivorous Green Alga Reveals Evolutionary Causalities and Consequences of Phago-Mixotrophic Mode of Nutrition.</title>
        <authorList>
            <person name="Burns J.A."/>
            <person name="Paasch A."/>
            <person name="Narechania A."/>
            <person name="Kim E."/>
        </authorList>
    </citation>
    <scope>NUCLEOTIDE SEQUENCE [LARGE SCALE GENOMIC DNA]</scope>
    <source>
        <strain evidence="2 3">PLY_AMNH</strain>
    </source>
</reference>
<dbReference type="SUPFAM" id="SSF56436">
    <property type="entry name" value="C-type lectin-like"/>
    <property type="match status" value="1"/>
</dbReference>
<feature type="region of interest" description="Disordered" evidence="1">
    <location>
        <begin position="270"/>
        <end position="313"/>
    </location>
</feature>
<name>A0AAE0GVN9_9CHLO</name>
<feature type="region of interest" description="Disordered" evidence="1">
    <location>
        <begin position="94"/>
        <end position="129"/>
    </location>
</feature>